<evidence type="ECO:0000313" key="12">
    <source>
        <dbReference type="EMBL" id="CEJ81956.1"/>
    </source>
</evidence>
<accession>A0A0A1SUP6</accession>
<evidence type="ECO:0000256" key="11">
    <source>
        <dbReference type="SAM" id="MobiDB-lite"/>
    </source>
</evidence>
<dbReference type="AlphaFoldDB" id="A0A0A1SUP6"/>
<dbReference type="GO" id="GO:0004671">
    <property type="term" value="F:protein C-terminal S-isoprenylcysteine carboxyl O-methyltransferase activity"/>
    <property type="evidence" value="ECO:0007669"/>
    <property type="project" value="UniProtKB-EC"/>
</dbReference>
<keyword evidence="7 10" id="KW-0812">Transmembrane</keyword>
<comment type="subcellular location">
    <subcellularLocation>
        <location evidence="10">Endoplasmic reticulum membrane</location>
        <topology evidence="10">Multi-pass membrane protein</topology>
    </subcellularLocation>
    <subcellularLocation>
        <location evidence="1">Membrane</location>
        <topology evidence="1">Multi-pass membrane protein</topology>
    </subcellularLocation>
</comment>
<dbReference type="PROSITE" id="PS51564">
    <property type="entry name" value="SAM_ICMT"/>
    <property type="match status" value="1"/>
</dbReference>
<proteinExistence type="inferred from homology"/>
<keyword evidence="8 10" id="KW-1133">Transmembrane helix</keyword>
<feature type="region of interest" description="Disordered" evidence="11">
    <location>
        <begin position="1"/>
        <end position="33"/>
    </location>
</feature>
<dbReference type="Pfam" id="PF04140">
    <property type="entry name" value="ICMT"/>
    <property type="match status" value="1"/>
</dbReference>
<keyword evidence="13" id="KW-1185">Reference proteome</keyword>
<evidence type="ECO:0000256" key="5">
    <source>
        <dbReference type="ARBA" id="ARBA00022679"/>
    </source>
</evidence>
<keyword evidence="4 10" id="KW-0489">Methyltransferase</keyword>
<feature type="transmembrane region" description="Helical" evidence="10">
    <location>
        <begin position="168"/>
        <end position="188"/>
    </location>
</feature>
<dbReference type="EMBL" id="CDHN01000001">
    <property type="protein sequence ID" value="CEJ81956.1"/>
    <property type="molecule type" value="Genomic_DNA"/>
</dbReference>
<dbReference type="InterPro" id="IPR025770">
    <property type="entry name" value="PPMT_MeTrfase"/>
</dbReference>
<sequence length="293" mass="33801">MDEYDSDSQEGHNDPSQPWPFEQQTASSSASARDPDVIRLHEHHRYEEQVRADAYLRPYLPRQPRSLSGIAIRAFCLGIAAASSLSIAAGILIFTDSPAWRPPFFVLALATFHFLEFWTTAEANTRIVTTDSFLLTANWPHYAIAHSFAFTESLLVSVFFPTRCWSPFGLGPVLLCLGLVITAVGQFIRSMAMLHAGSNFNHEVQWYKSESHELVTTGIYKYFRHPSYFGFFWWGLGTQLVLGNVISFFIYTGVLWWFFNRRIRYEEAMLVSFFKDDYVQYRARVSTWIPFIR</sequence>
<name>A0A0A1SUP6_9HYPO</name>
<dbReference type="GO" id="GO:0005789">
    <property type="term" value="C:endoplasmic reticulum membrane"/>
    <property type="evidence" value="ECO:0007669"/>
    <property type="project" value="UniProtKB-SubCell"/>
</dbReference>
<dbReference type="PANTHER" id="PTHR12714:SF9">
    <property type="entry name" value="PROTEIN-S-ISOPRENYLCYSTEINE O-METHYLTRANSFERASE"/>
    <property type="match status" value="1"/>
</dbReference>
<dbReference type="STRING" id="1531966.A0A0A1SUP6"/>
<evidence type="ECO:0000256" key="9">
    <source>
        <dbReference type="ARBA" id="ARBA00023136"/>
    </source>
</evidence>
<organism evidence="12 13">
    <name type="scientific">[Torrubiella] hemipterigena</name>
    <dbReference type="NCBI Taxonomy" id="1531966"/>
    <lineage>
        <taxon>Eukaryota</taxon>
        <taxon>Fungi</taxon>
        <taxon>Dikarya</taxon>
        <taxon>Ascomycota</taxon>
        <taxon>Pezizomycotina</taxon>
        <taxon>Sordariomycetes</taxon>
        <taxon>Hypocreomycetidae</taxon>
        <taxon>Hypocreales</taxon>
        <taxon>Clavicipitaceae</taxon>
        <taxon>Clavicipitaceae incertae sedis</taxon>
        <taxon>'Torrubiella' clade</taxon>
    </lineage>
</organism>
<dbReference type="PANTHER" id="PTHR12714">
    <property type="entry name" value="PROTEIN-S ISOPRENYLCYSTEINE O-METHYLTRANSFERASE"/>
    <property type="match status" value="1"/>
</dbReference>
<dbReference type="Proteomes" id="UP000039046">
    <property type="component" value="Unassembled WGS sequence"/>
</dbReference>
<dbReference type="HOGENOM" id="CLU_065200_0_0_1"/>
<evidence type="ECO:0000313" key="13">
    <source>
        <dbReference type="Proteomes" id="UP000039046"/>
    </source>
</evidence>
<feature type="transmembrane region" description="Helical" evidence="10">
    <location>
        <begin position="70"/>
        <end position="92"/>
    </location>
</feature>
<dbReference type="Gene3D" id="1.20.120.1630">
    <property type="match status" value="1"/>
</dbReference>
<evidence type="ECO:0000256" key="2">
    <source>
        <dbReference type="ARBA" id="ARBA00009140"/>
    </source>
</evidence>
<evidence type="ECO:0000256" key="7">
    <source>
        <dbReference type="ARBA" id="ARBA00022692"/>
    </source>
</evidence>
<comment type="similarity">
    <text evidence="2 10">Belongs to the class VI-like SAM-binding methyltransferase superfamily. Isoprenylcysteine carboxyl methyltransferase family.</text>
</comment>
<evidence type="ECO:0000256" key="3">
    <source>
        <dbReference type="ARBA" id="ARBA00012151"/>
    </source>
</evidence>
<evidence type="ECO:0000256" key="1">
    <source>
        <dbReference type="ARBA" id="ARBA00004141"/>
    </source>
</evidence>
<evidence type="ECO:0000256" key="10">
    <source>
        <dbReference type="RuleBase" id="RU362022"/>
    </source>
</evidence>
<protein>
    <recommendedName>
        <fullName evidence="3 10">Protein-S-isoprenylcysteine O-methyltransferase</fullName>
        <ecNumber evidence="3 10">2.1.1.100</ecNumber>
    </recommendedName>
</protein>
<feature type="transmembrane region" description="Helical" evidence="10">
    <location>
        <begin position="231"/>
        <end position="259"/>
    </location>
</feature>
<dbReference type="GO" id="GO:0032259">
    <property type="term" value="P:methylation"/>
    <property type="evidence" value="ECO:0007669"/>
    <property type="project" value="UniProtKB-KW"/>
</dbReference>
<evidence type="ECO:0000256" key="4">
    <source>
        <dbReference type="ARBA" id="ARBA00022603"/>
    </source>
</evidence>
<feature type="transmembrane region" description="Helical" evidence="10">
    <location>
        <begin position="141"/>
        <end position="161"/>
    </location>
</feature>
<keyword evidence="6 10" id="KW-0949">S-adenosyl-L-methionine</keyword>
<keyword evidence="5" id="KW-0808">Transferase</keyword>
<evidence type="ECO:0000256" key="8">
    <source>
        <dbReference type="ARBA" id="ARBA00022989"/>
    </source>
</evidence>
<feature type="compositionally biased region" description="Polar residues" evidence="11">
    <location>
        <begin position="22"/>
        <end position="31"/>
    </location>
</feature>
<dbReference type="EC" id="2.1.1.100" evidence="3 10"/>
<gene>
    <name evidence="12" type="ORF">VHEMI02054</name>
</gene>
<reference evidence="12 13" key="1">
    <citation type="journal article" date="2015" name="Genome Announc.">
        <title>Draft Genome Sequence and Gene Annotation of the Entomopathogenic Fungus Verticillium hemipterigenum.</title>
        <authorList>
            <person name="Horn F."/>
            <person name="Habel A."/>
            <person name="Scharf D.H."/>
            <person name="Dworschak J."/>
            <person name="Brakhage A.A."/>
            <person name="Guthke R."/>
            <person name="Hertweck C."/>
            <person name="Linde J."/>
        </authorList>
    </citation>
    <scope>NUCLEOTIDE SEQUENCE [LARGE SCALE GENOMIC DNA]</scope>
</reference>
<evidence type="ECO:0000256" key="6">
    <source>
        <dbReference type="ARBA" id="ARBA00022691"/>
    </source>
</evidence>
<keyword evidence="9 10" id="KW-0472">Membrane</keyword>
<keyword evidence="10" id="KW-0256">Endoplasmic reticulum</keyword>
<dbReference type="OrthoDB" id="10039049at2759"/>
<dbReference type="InterPro" id="IPR007269">
    <property type="entry name" value="ICMT_MeTrfase"/>
</dbReference>
<comment type="catalytic activity">
    <reaction evidence="10">
        <text>[protein]-C-terminal S-[(2E,6E)-farnesyl]-L-cysteine + S-adenosyl-L-methionine = [protein]-C-terminal S-[(2E,6E)-farnesyl]-L-cysteine methyl ester + S-adenosyl-L-homocysteine</text>
        <dbReference type="Rhea" id="RHEA:21672"/>
        <dbReference type="Rhea" id="RHEA-COMP:12125"/>
        <dbReference type="Rhea" id="RHEA-COMP:12126"/>
        <dbReference type="ChEBI" id="CHEBI:57856"/>
        <dbReference type="ChEBI" id="CHEBI:59789"/>
        <dbReference type="ChEBI" id="CHEBI:90510"/>
        <dbReference type="ChEBI" id="CHEBI:90511"/>
        <dbReference type="EC" id="2.1.1.100"/>
    </reaction>
</comment>